<dbReference type="Proteomes" id="UP000002630">
    <property type="component" value="Linkage Group LG02"/>
</dbReference>
<sequence>MSSKETNNTTNSLDRVLGTLVGLACGDAVGTTSEFQRRGMFPEVCGMVGGGVFRLKPGQWTDDTSMALCMAQSLIERLGHDPRDQLERYLGWHEKGRLSSNGACFDIGNTTIGGIDRFRASGNTRNFCGSTDPMEAGNGSLMRLAPAPMLLRLHPQLAVTVAGETSRTTHAARTAVDSCRYYAGLLVGAMNGAPKEKLLAMGGFVPTGLPDDFWSAMEPPLDPEVAEVVLGASHAEREPSTKEMPTRQGTIRNDGYVVRTLEAALWAFGRSTSFEEGCLLIANLGDDADTVAAIYGQLAGAFYGYSGIPAEWRNKIALKGLIEAMAEELFDMSNRIDSCPHLATPASTIPSTSDTTDAVAGGATHAMPTTEPPEQRVTRFVVKPAADEAGGGFQQGAHQGAGGGVDGNEERAGGAFWGGGVAAHYQRLEDAYVAIKAKIRARSYHTIEAFEQDVSAMILTRQPTHEPDANTSEDAGGASKTAKHDDDNPESREASTGKRTLGAEETVEKAKDALTEEFAARAAIDKVNVRMMLQ</sequence>
<evidence type="ECO:0000256" key="2">
    <source>
        <dbReference type="SAM" id="MobiDB-lite"/>
    </source>
</evidence>
<dbReference type="OrthoDB" id="2021138at2759"/>
<evidence type="ECO:0000313" key="4">
    <source>
        <dbReference type="Proteomes" id="UP000002630"/>
    </source>
</evidence>
<evidence type="ECO:0000256" key="1">
    <source>
        <dbReference type="PIRSR" id="PIRSR605502-1"/>
    </source>
</evidence>
<feature type="binding site" evidence="1">
    <location>
        <position position="287"/>
    </location>
    <ligand>
        <name>Mg(2+)</name>
        <dbReference type="ChEBI" id="CHEBI:18420"/>
        <label>1</label>
    </ligand>
</feature>
<accession>D7FVX1</accession>
<dbReference type="PANTHER" id="PTHR16222">
    <property type="entry name" value="ADP-RIBOSYLGLYCOHYDROLASE"/>
    <property type="match status" value="1"/>
</dbReference>
<evidence type="ECO:0000313" key="3">
    <source>
        <dbReference type="EMBL" id="CBJ25491.1"/>
    </source>
</evidence>
<name>D7FVX1_ECTSI</name>
<dbReference type="InterPro" id="IPR036705">
    <property type="entry name" value="Ribosyl_crysJ1_sf"/>
</dbReference>
<dbReference type="SUPFAM" id="SSF101478">
    <property type="entry name" value="ADP-ribosylglycohydrolase"/>
    <property type="match status" value="1"/>
</dbReference>
<feature type="compositionally biased region" description="Gly residues" evidence="2">
    <location>
        <begin position="389"/>
        <end position="406"/>
    </location>
</feature>
<feature type="binding site" evidence="1">
    <location>
        <position position="61"/>
    </location>
    <ligand>
        <name>Mg(2+)</name>
        <dbReference type="ChEBI" id="CHEBI:18420"/>
        <label>1</label>
    </ligand>
</feature>
<dbReference type="InterPro" id="IPR005502">
    <property type="entry name" value="Ribosyl_crysJ1"/>
</dbReference>
<reference evidence="3 4" key="1">
    <citation type="journal article" date="2010" name="Nature">
        <title>The Ectocarpus genome and the independent evolution of multicellularity in brown algae.</title>
        <authorList>
            <person name="Cock J.M."/>
            <person name="Sterck L."/>
            <person name="Rouze P."/>
            <person name="Scornet D."/>
            <person name="Allen A.E."/>
            <person name="Amoutzias G."/>
            <person name="Anthouard V."/>
            <person name="Artiguenave F."/>
            <person name="Aury J.M."/>
            <person name="Badger J.H."/>
            <person name="Beszteri B."/>
            <person name="Billiau K."/>
            <person name="Bonnet E."/>
            <person name="Bothwell J.H."/>
            <person name="Bowler C."/>
            <person name="Boyen C."/>
            <person name="Brownlee C."/>
            <person name="Carrano C.J."/>
            <person name="Charrier B."/>
            <person name="Cho G.Y."/>
            <person name="Coelho S.M."/>
            <person name="Collen J."/>
            <person name="Corre E."/>
            <person name="Da Silva C."/>
            <person name="Delage L."/>
            <person name="Delaroque N."/>
            <person name="Dittami S.M."/>
            <person name="Doulbeau S."/>
            <person name="Elias M."/>
            <person name="Farnham G."/>
            <person name="Gachon C.M."/>
            <person name="Gschloessl B."/>
            <person name="Heesch S."/>
            <person name="Jabbari K."/>
            <person name="Jubin C."/>
            <person name="Kawai H."/>
            <person name="Kimura K."/>
            <person name="Kloareg B."/>
            <person name="Kupper F.C."/>
            <person name="Lang D."/>
            <person name="Le Bail A."/>
            <person name="Leblanc C."/>
            <person name="Lerouge P."/>
            <person name="Lohr M."/>
            <person name="Lopez P.J."/>
            <person name="Martens C."/>
            <person name="Maumus F."/>
            <person name="Michel G."/>
            <person name="Miranda-Saavedra D."/>
            <person name="Morales J."/>
            <person name="Moreau H."/>
            <person name="Motomura T."/>
            <person name="Nagasato C."/>
            <person name="Napoli C.A."/>
            <person name="Nelson D.R."/>
            <person name="Nyvall-Collen P."/>
            <person name="Peters A.F."/>
            <person name="Pommier C."/>
            <person name="Potin P."/>
            <person name="Poulain J."/>
            <person name="Quesneville H."/>
            <person name="Read B."/>
            <person name="Rensing S.A."/>
            <person name="Ritter A."/>
            <person name="Rousvoal S."/>
            <person name="Samanta M."/>
            <person name="Samson G."/>
            <person name="Schroeder D.C."/>
            <person name="Segurens B."/>
            <person name="Strittmatter M."/>
            <person name="Tonon T."/>
            <person name="Tregear J.W."/>
            <person name="Valentin K."/>
            <person name="von Dassow P."/>
            <person name="Yamagishi T."/>
            <person name="Van de Peer Y."/>
            <person name="Wincker P."/>
        </authorList>
    </citation>
    <scope>NUCLEOTIDE SEQUENCE [LARGE SCALE GENOMIC DNA]</scope>
    <source>
        <strain evidence="4">Ec32 / CCAP1310/4</strain>
    </source>
</reference>
<feature type="binding site" evidence="1">
    <location>
        <position position="62"/>
    </location>
    <ligand>
        <name>Mg(2+)</name>
        <dbReference type="ChEBI" id="CHEBI:18420"/>
        <label>1</label>
    </ligand>
</feature>
<keyword evidence="1" id="KW-0479">Metal-binding</keyword>
<feature type="binding site" evidence="1">
    <location>
        <position position="290"/>
    </location>
    <ligand>
        <name>Mg(2+)</name>
        <dbReference type="ChEBI" id="CHEBI:18420"/>
        <label>1</label>
    </ligand>
</feature>
<dbReference type="AlphaFoldDB" id="D7FVX1"/>
<feature type="compositionally biased region" description="Basic and acidic residues" evidence="2">
    <location>
        <begin position="482"/>
        <end position="496"/>
    </location>
</feature>
<feature type="region of interest" description="Disordered" evidence="2">
    <location>
        <begin position="463"/>
        <end position="507"/>
    </location>
</feature>
<dbReference type="InParanoid" id="D7FVX1"/>
<dbReference type="InterPro" id="IPR050792">
    <property type="entry name" value="ADP-ribosylglycohydrolase"/>
</dbReference>
<keyword evidence="1" id="KW-0460">Magnesium</keyword>
<protein>
    <submittedName>
        <fullName evidence="3">ADP-ribosylglycohydrolase</fullName>
    </submittedName>
</protein>
<dbReference type="PANTHER" id="PTHR16222:SF12">
    <property type="entry name" value="ADP-RIBOSYLGLYCOHYDROLASE-RELATED"/>
    <property type="match status" value="1"/>
</dbReference>
<comment type="cofactor">
    <cofactor evidence="1">
        <name>Mg(2+)</name>
        <dbReference type="ChEBI" id="CHEBI:18420"/>
    </cofactor>
    <text evidence="1">Binds 2 magnesium ions per subunit.</text>
</comment>
<feature type="region of interest" description="Disordered" evidence="2">
    <location>
        <begin position="343"/>
        <end position="374"/>
    </location>
</feature>
<feature type="compositionally biased region" description="Polar residues" evidence="2">
    <location>
        <begin position="345"/>
        <end position="356"/>
    </location>
</feature>
<dbReference type="STRING" id="2880.D7FVX1"/>
<proteinExistence type="predicted"/>
<gene>
    <name evidence="3" type="ORF">Esi_0003_0086</name>
</gene>
<keyword evidence="4" id="KW-1185">Reference proteome</keyword>
<feature type="region of interest" description="Disordered" evidence="2">
    <location>
        <begin position="388"/>
        <end position="407"/>
    </location>
</feature>
<dbReference type="Gene3D" id="1.10.4080.10">
    <property type="entry name" value="ADP-ribosylation/Crystallin J1"/>
    <property type="match status" value="1"/>
</dbReference>
<dbReference type="GO" id="GO:0016787">
    <property type="term" value="F:hydrolase activity"/>
    <property type="evidence" value="ECO:0007669"/>
    <property type="project" value="UniProtKB-KW"/>
</dbReference>
<dbReference type="EMBL" id="FN648486">
    <property type="protein sequence ID" value="CBJ25491.1"/>
    <property type="molecule type" value="Genomic_DNA"/>
</dbReference>
<feature type="binding site" evidence="1">
    <location>
        <position position="289"/>
    </location>
    <ligand>
        <name>Mg(2+)</name>
        <dbReference type="ChEBI" id="CHEBI:18420"/>
        <label>1</label>
    </ligand>
</feature>
<dbReference type="eggNOG" id="ENOG502RZ0J">
    <property type="taxonomic scope" value="Eukaryota"/>
</dbReference>
<dbReference type="EMBL" id="FN649727">
    <property type="protein sequence ID" value="CBJ25491.1"/>
    <property type="molecule type" value="Genomic_DNA"/>
</dbReference>
<feature type="binding site" evidence="1">
    <location>
        <position position="63"/>
    </location>
    <ligand>
        <name>Mg(2+)</name>
        <dbReference type="ChEBI" id="CHEBI:18420"/>
        <label>1</label>
    </ligand>
</feature>
<dbReference type="GO" id="GO:0046872">
    <property type="term" value="F:metal ion binding"/>
    <property type="evidence" value="ECO:0007669"/>
    <property type="project" value="UniProtKB-KW"/>
</dbReference>
<organism evidence="3 4">
    <name type="scientific">Ectocarpus siliculosus</name>
    <name type="common">Brown alga</name>
    <name type="synonym">Conferva siliculosa</name>
    <dbReference type="NCBI Taxonomy" id="2880"/>
    <lineage>
        <taxon>Eukaryota</taxon>
        <taxon>Sar</taxon>
        <taxon>Stramenopiles</taxon>
        <taxon>Ochrophyta</taxon>
        <taxon>PX clade</taxon>
        <taxon>Phaeophyceae</taxon>
        <taxon>Ectocarpales</taxon>
        <taxon>Ectocarpaceae</taxon>
        <taxon>Ectocarpus</taxon>
    </lineage>
</organism>
<dbReference type="Pfam" id="PF03747">
    <property type="entry name" value="ADP_ribosyl_GH"/>
    <property type="match status" value="1"/>
</dbReference>